<sequence>MFEDVVQGIDAKDLKKLSVKPCCSGGAGVPISSSALSGIDAQLQGHDGGKAVSISDDCQDGSTDEASEVGDVEVTRRGSPVSCCCGDNRGFNVRDTQRDDMTGVVVASGGRFPCLHIGLTGLRLNRRYFLALDFVEISGGGAEPFTPYDYTEPYYAPRPNNLAGMQWMDGILYFSLNSIANGGLQESGTTLKVGGEYEPTLRLLELRDDQWPSGSSAIRFPLRGTAFLVVSLSSEVRTSRTALASEFLLVRRSEMSRSRFPSQQQQQPAQQDCFHSSPSSRGMFPESASTSAPATQQPDWRRLLELRAGRAATASRLLRMAGATPKHHGLQALPATPDPLSSSGVASVRTVYPKPAVHDHFSGGVWKSLPPQPAQQLPQQPVGSGAWHSSSTRQHSCLAPGAHLELGALLQGMQLNREALSSLIEQQSGLPQQQHQQQQQQRSLLFGFGGLGSGSLPPAEHRTSMPPFGPGASTSAATHALRECWSRSAPPNSSTPPPLLRFNYDVLPSGYVHWLALARSSLSRPPQTMSFSGLDHAQQLHHDHHQQQQPMQDMGVQTAYPSTAASSEEAEQGAGDAVNPNPITAALSFNASNSGVCFAPSAASGAQPPSC</sequence>
<feature type="region of interest" description="Disordered" evidence="1">
    <location>
        <begin position="258"/>
        <end position="300"/>
    </location>
</feature>
<keyword evidence="3" id="KW-1185">Reference proteome</keyword>
<feature type="compositionally biased region" description="Polar residues" evidence="1">
    <location>
        <begin position="287"/>
        <end position="298"/>
    </location>
</feature>
<dbReference type="AlphaFoldDB" id="A0AAQ4DLD5"/>
<dbReference type="SUPFAM" id="SSF49417">
    <property type="entry name" value="p53-like transcription factors"/>
    <property type="match status" value="1"/>
</dbReference>
<dbReference type="EMBL" id="JARKHS020029474">
    <property type="protein sequence ID" value="KAK8763275.1"/>
    <property type="molecule type" value="Genomic_DNA"/>
</dbReference>
<gene>
    <name evidence="2" type="ORF">V5799_034119</name>
</gene>
<protein>
    <submittedName>
        <fullName evidence="2">Uncharacterized protein</fullName>
    </submittedName>
</protein>
<reference evidence="2 3" key="1">
    <citation type="journal article" date="2023" name="Arcadia Sci">
        <title>De novo assembly of a long-read Amblyomma americanum tick genome.</title>
        <authorList>
            <person name="Chou S."/>
            <person name="Poskanzer K.E."/>
            <person name="Rollins M."/>
            <person name="Thuy-Boun P.S."/>
        </authorList>
    </citation>
    <scope>NUCLEOTIDE SEQUENCE [LARGE SCALE GENOMIC DNA]</scope>
    <source>
        <strain evidence="2">F_SG_1</strain>
        <tissue evidence="2">Salivary glands</tissue>
    </source>
</reference>
<proteinExistence type="predicted"/>
<accession>A0AAQ4DLD5</accession>
<feature type="region of interest" description="Disordered" evidence="1">
    <location>
        <begin position="447"/>
        <end position="475"/>
    </location>
</feature>
<dbReference type="InterPro" id="IPR008967">
    <property type="entry name" value="p53-like_TF_DNA-bd_sf"/>
</dbReference>
<feature type="region of interest" description="Disordered" evidence="1">
    <location>
        <begin position="541"/>
        <end position="579"/>
    </location>
</feature>
<evidence type="ECO:0000313" key="3">
    <source>
        <dbReference type="Proteomes" id="UP001321473"/>
    </source>
</evidence>
<dbReference type="GO" id="GO:0003700">
    <property type="term" value="F:DNA-binding transcription factor activity"/>
    <property type="evidence" value="ECO:0007669"/>
    <property type="project" value="InterPro"/>
</dbReference>
<feature type="region of interest" description="Disordered" evidence="1">
    <location>
        <begin position="370"/>
        <end position="394"/>
    </location>
</feature>
<dbReference type="Proteomes" id="UP001321473">
    <property type="component" value="Unassembled WGS sequence"/>
</dbReference>
<dbReference type="GO" id="GO:0006357">
    <property type="term" value="P:regulation of transcription by RNA polymerase II"/>
    <property type="evidence" value="ECO:0007669"/>
    <property type="project" value="UniProtKB-ARBA"/>
</dbReference>
<organism evidence="2 3">
    <name type="scientific">Amblyomma americanum</name>
    <name type="common">Lone star tick</name>
    <dbReference type="NCBI Taxonomy" id="6943"/>
    <lineage>
        <taxon>Eukaryota</taxon>
        <taxon>Metazoa</taxon>
        <taxon>Ecdysozoa</taxon>
        <taxon>Arthropoda</taxon>
        <taxon>Chelicerata</taxon>
        <taxon>Arachnida</taxon>
        <taxon>Acari</taxon>
        <taxon>Parasitiformes</taxon>
        <taxon>Ixodida</taxon>
        <taxon>Ixodoidea</taxon>
        <taxon>Ixodidae</taxon>
        <taxon>Amblyomminae</taxon>
        <taxon>Amblyomma</taxon>
    </lineage>
</organism>
<name>A0AAQ4DLD5_AMBAM</name>
<evidence type="ECO:0000313" key="2">
    <source>
        <dbReference type="EMBL" id="KAK8763275.1"/>
    </source>
</evidence>
<comment type="caution">
    <text evidence="2">The sequence shown here is derived from an EMBL/GenBank/DDBJ whole genome shotgun (WGS) entry which is preliminary data.</text>
</comment>
<evidence type="ECO:0000256" key="1">
    <source>
        <dbReference type="SAM" id="MobiDB-lite"/>
    </source>
</evidence>